<evidence type="ECO:0000313" key="1">
    <source>
        <dbReference type="EMBL" id="KAJ3522347.1"/>
    </source>
</evidence>
<organism evidence="1 2">
    <name type="scientific">Fusarium decemcellulare</name>
    <dbReference type="NCBI Taxonomy" id="57161"/>
    <lineage>
        <taxon>Eukaryota</taxon>
        <taxon>Fungi</taxon>
        <taxon>Dikarya</taxon>
        <taxon>Ascomycota</taxon>
        <taxon>Pezizomycotina</taxon>
        <taxon>Sordariomycetes</taxon>
        <taxon>Hypocreomycetidae</taxon>
        <taxon>Hypocreales</taxon>
        <taxon>Nectriaceae</taxon>
        <taxon>Fusarium</taxon>
        <taxon>Fusarium decemcellulare species complex</taxon>
    </lineage>
</organism>
<sequence>MSNTPTSTKSFEPCADSLFRSRDPTYRTLFAGVLSKVRPNLSYHRYLRASQLYGNESAILAAEKAGHLSRWLSQYAAVSNTYYQRALLEGYEHPWKGAINDIADWIIDEPDVKFETLLQHESNIKVIHVVPYFKKAAVIAQRDRLMEQSGLPQEAHPTIHTCSYLEFVETLKSVRDPDFGAAFALALMTSTTFATSVFSQTNGLTRLITLSWERLHEAAHVLFSLWREPRQFTLPELDRGQPNTISIAADEDSLASTVARVDQETGGKHIVLSFHRPHPEIEGWEVQECRRGCSPIGEVRPPLVDKYMLYIEDLSSAPSCISGFDSVRIVTNENFIWEVFGDIVKQVTRRFLAGDLPLRPMAVLSGQAGGFLAAPADLSHWPRSITTLPRVMKQLYPVGRIINGVTGRMVFQGLFEFNDSALGVDIKLPEPARRALHEILPLSSTTRFISLAKARTAAMLTHGVHAFNVDVDELNDTTYAVMCRVAKECIFGLFSNHGQAFKALGLTKNTKQMMGAGEMISYADGSFMVDAGIGQEVETNCADLLHALTATLGPVPLGHQVSTMTSDVFDEICYDLAKAFQFQAAIVEFPEGQLPEMKDFASQQPLDYSLEVHSSVTWDTIRYINSAWVAGIYTKLERSEDGKLTILDWNWIPRRVWSRLRAEFYQGYHGGSQNNP</sequence>
<accession>A0ACC1RNQ4</accession>
<evidence type="ECO:0000313" key="2">
    <source>
        <dbReference type="Proteomes" id="UP001148629"/>
    </source>
</evidence>
<name>A0ACC1RNQ4_9HYPO</name>
<gene>
    <name evidence="1" type="ORF">NM208_g12899</name>
</gene>
<protein>
    <submittedName>
        <fullName evidence="1">Uncharacterized protein</fullName>
    </submittedName>
</protein>
<comment type="caution">
    <text evidence="1">The sequence shown here is derived from an EMBL/GenBank/DDBJ whole genome shotgun (WGS) entry which is preliminary data.</text>
</comment>
<dbReference type="EMBL" id="JANRMS010002468">
    <property type="protein sequence ID" value="KAJ3522347.1"/>
    <property type="molecule type" value="Genomic_DNA"/>
</dbReference>
<proteinExistence type="predicted"/>
<keyword evidence="2" id="KW-1185">Reference proteome</keyword>
<reference evidence="1" key="1">
    <citation type="submission" date="2022-08" db="EMBL/GenBank/DDBJ databases">
        <title>Genome Sequence of Fusarium decemcellulare.</title>
        <authorList>
            <person name="Buettner E."/>
        </authorList>
    </citation>
    <scope>NUCLEOTIDE SEQUENCE</scope>
    <source>
        <strain evidence="1">Babe19</strain>
    </source>
</reference>
<dbReference type="Proteomes" id="UP001148629">
    <property type="component" value="Unassembled WGS sequence"/>
</dbReference>